<dbReference type="EMBL" id="JAACFV010000043">
    <property type="protein sequence ID" value="KAF7509326.1"/>
    <property type="molecule type" value="Genomic_DNA"/>
</dbReference>
<comment type="caution">
    <text evidence="1">The sequence shown here is derived from an EMBL/GenBank/DDBJ whole genome shotgun (WGS) entry which is preliminary data.</text>
</comment>
<dbReference type="OrthoDB" id="5086500at2759"/>
<name>A0A8H7ALL2_9EURO</name>
<reference evidence="1" key="1">
    <citation type="submission" date="2020-02" db="EMBL/GenBank/DDBJ databases">
        <authorList>
            <person name="Palmer J.M."/>
        </authorList>
    </citation>
    <scope>NUCLEOTIDE SEQUENCE</scope>
    <source>
        <strain evidence="1">EPUS1.4</strain>
        <tissue evidence="1">Thallus</tissue>
    </source>
</reference>
<sequence length="61" mass="6659">MDYGRILIHATRCQEAEDVLSEVIQSHAGPRKGHPDRLIAIASLINCRNLQGKQAGNDCSS</sequence>
<protein>
    <submittedName>
        <fullName evidence="1">Uncharacterized protein</fullName>
    </submittedName>
</protein>
<proteinExistence type="predicted"/>
<organism evidence="1 2">
    <name type="scientific">Endocarpon pusillum</name>
    <dbReference type="NCBI Taxonomy" id="364733"/>
    <lineage>
        <taxon>Eukaryota</taxon>
        <taxon>Fungi</taxon>
        <taxon>Dikarya</taxon>
        <taxon>Ascomycota</taxon>
        <taxon>Pezizomycotina</taxon>
        <taxon>Eurotiomycetes</taxon>
        <taxon>Chaetothyriomycetidae</taxon>
        <taxon>Verrucariales</taxon>
        <taxon>Verrucariaceae</taxon>
        <taxon>Endocarpon</taxon>
    </lineage>
</organism>
<evidence type="ECO:0000313" key="1">
    <source>
        <dbReference type="EMBL" id="KAF7509326.1"/>
    </source>
</evidence>
<accession>A0A8H7ALL2</accession>
<dbReference type="Proteomes" id="UP000606974">
    <property type="component" value="Unassembled WGS sequence"/>
</dbReference>
<dbReference type="AlphaFoldDB" id="A0A8H7ALL2"/>
<evidence type="ECO:0000313" key="2">
    <source>
        <dbReference type="Proteomes" id="UP000606974"/>
    </source>
</evidence>
<keyword evidence="2" id="KW-1185">Reference proteome</keyword>
<gene>
    <name evidence="1" type="ORF">GJ744_008220</name>
</gene>